<evidence type="ECO:0000256" key="2">
    <source>
        <dbReference type="SAM" id="MobiDB-lite"/>
    </source>
</evidence>
<comment type="caution">
    <text evidence="4">The sequence shown here is derived from an EMBL/GenBank/DDBJ whole genome shotgun (WGS) entry which is preliminary data.</text>
</comment>
<dbReference type="InterPro" id="IPR001878">
    <property type="entry name" value="Znf_CCHC"/>
</dbReference>
<accession>A0AAV6HUH4</accession>
<dbReference type="EMBL" id="JACTNZ010000013">
    <property type="protein sequence ID" value="KAG5516372.1"/>
    <property type="molecule type" value="Genomic_DNA"/>
</dbReference>
<feature type="compositionally biased region" description="Low complexity" evidence="2">
    <location>
        <begin position="37"/>
        <end position="48"/>
    </location>
</feature>
<evidence type="ECO:0000259" key="3">
    <source>
        <dbReference type="PROSITE" id="PS50158"/>
    </source>
</evidence>
<dbReference type="AlphaFoldDB" id="A0AAV6HUH4"/>
<dbReference type="GO" id="GO:0008270">
    <property type="term" value="F:zinc ion binding"/>
    <property type="evidence" value="ECO:0007669"/>
    <property type="project" value="UniProtKB-KW"/>
</dbReference>
<evidence type="ECO:0000313" key="5">
    <source>
        <dbReference type="Proteomes" id="UP000823749"/>
    </source>
</evidence>
<dbReference type="Pfam" id="PF00098">
    <property type="entry name" value="zf-CCHC"/>
    <property type="match status" value="1"/>
</dbReference>
<sequence length="120" mass="12686">MSETDNEKPNTSGNEQRRQVSYVPPRNQGGSNPFKKQNTGTSGWSQGSSSGGGNQNRPCGKCGRVHTGQCYRDAGACYKCGQMGHLMRNCTNAPRPGFVGPIATTSSAQSSGTKLDSGKR</sequence>
<feature type="region of interest" description="Disordered" evidence="2">
    <location>
        <begin position="1"/>
        <end position="58"/>
    </location>
</feature>
<dbReference type="SMART" id="SM00343">
    <property type="entry name" value="ZnF_C2HC"/>
    <property type="match status" value="1"/>
</dbReference>
<dbReference type="PROSITE" id="PS50158">
    <property type="entry name" value="ZF_CCHC"/>
    <property type="match status" value="1"/>
</dbReference>
<evidence type="ECO:0000256" key="1">
    <source>
        <dbReference type="PROSITE-ProRule" id="PRU00047"/>
    </source>
</evidence>
<dbReference type="GO" id="GO:0003676">
    <property type="term" value="F:nucleic acid binding"/>
    <property type="evidence" value="ECO:0007669"/>
    <property type="project" value="InterPro"/>
</dbReference>
<reference evidence="4 5" key="1">
    <citation type="submission" date="2020-08" db="EMBL/GenBank/DDBJ databases">
        <title>Plant Genome Project.</title>
        <authorList>
            <person name="Zhang R.-G."/>
        </authorList>
    </citation>
    <scope>NUCLEOTIDE SEQUENCE [LARGE SCALE GENOMIC DNA]</scope>
    <source>
        <strain evidence="4">WSP0</strain>
        <tissue evidence="4">Leaf</tissue>
    </source>
</reference>
<dbReference type="Gene3D" id="4.10.60.10">
    <property type="entry name" value="Zinc finger, CCHC-type"/>
    <property type="match status" value="1"/>
</dbReference>
<gene>
    <name evidence="4" type="ORF">RHGRI_037180</name>
</gene>
<protein>
    <recommendedName>
        <fullName evidence="3">CCHC-type domain-containing protein</fullName>
    </recommendedName>
</protein>
<evidence type="ECO:0000313" key="4">
    <source>
        <dbReference type="EMBL" id="KAG5516372.1"/>
    </source>
</evidence>
<dbReference type="InterPro" id="IPR036875">
    <property type="entry name" value="Znf_CCHC_sf"/>
</dbReference>
<keyword evidence="1" id="KW-0479">Metal-binding</keyword>
<keyword evidence="1" id="KW-0863">Zinc-finger</keyword>
<dbReference type="SUPFAM" id="SSF57756">
    <property type="entry name" value="Retrovirus zinc finger-like domains"/>
    <property type="match status" value="1"/>
</dbReference>
<keyword evidence="1" id="KW-0862">Zinc</keyword>
<name>A0AAV6HUH4_9ERIC</name>
<proteinExistence type="predicted"/>
<feature type="compositionally biased region" description="Polar residues" evidence="2">
    <location>
        <begin position="103"/>
        <end position="114"/>
    </location>
</feature>
<organism evidence="4 5">
    <name type="scientific">Rhododendron griersonianum</name>
    <dbReference type="NCBI Taxonomy" id="479676"/>
    <lineage>
        <taxon>Eukaryota</taxon>
        <taxon>Viridiplantae</taxon>
        <taxon>Streptophyta</taxon>
        <taxon>Embryophyta</taxon>
        <taxon>Tracheophyta</taxon>
        <taxon>Spermatophyta</taxon>
        <taxon>Magnoliopsida</taxon>
        <taxon>eudicotyledons</taxon>
        <taxon>Gunneridae</taxon>
        <taxon>Pentapetalae</taxon>
        <taxon>asterids</taxon>
        <taxon>Ericales</taxon>
        <taxon>Ericaceae</taxon>
        <taxon>Ericoideae</taxon>
        <taxon>Rhodoreae</taxon>
        <taxon>Rhododendron</taxon>
    </lineage>
</organism>
<feature type="domain" description="CCHC-type" evidence="3">
    <location>
        <begin position="77"/>
        <end position="92"/>
    </location>
</feature>
<keyword evidence="5" id="KW-1185">Reference proteome</keyword>
<feature type="region of interest" description="Disordered" evidence="2">
    <location>
        <begin position="101"/>
        <end position="120"/>
    </location>
</feature>
<dbReference type="Proteomes" id="UP000823749">
    <property type="component" value="Chromosome 13"/>
</dbReference>